<keyword evidence="1" id="KW-0132">Cell division</keyword>
<accession>A0A2N5V360</accession>
<feature type="region of interest" description="Disordered" evidence="7">
    <location>
        <begin position="33"/>
        <end position="131"/>
    </location>
</feature>
<keyword evidence="4" id="KW-0833">Ubl conjugation pathway</keyword>
<dbReference type="PANTHER" id="PTHR12558:SF9">
    <property type="entry name" value="CELL DIVISION CYCLE PROTEIN 16 HOMOLOG"/>
    <property type="match status" value="1"/>
</dbReference>
<keyword evidence="5" id="KW-0802">TPR repeat</keyword>
<dbReference type="InterPro" id="IPR019734">
    <property type="entry name" value="TPR_rpt"/>
</dbReference>
<dbReference type="GO" id="GO:0051301">
    <property type="term" value="P:cell division"/>
    <property type="evidence" value="ECO:0007669"/>
    <property type="project" value="UniProtKB-KW"/>
</dbReference>
<feature type="compositionally biased region" description="Basic and acidic residues" evidence="7">
    <location>
        <begin position="634"/>
        <end position="651"/>
    </location>
</feature>
<dbReference type="Gene3D" id="1.25.40.10">
    <property type="entry name" value="Tetratricopeptide repeat domain"/>
    <property type="match status" value="1"/>
</dbReference>
<dbReference type="Proteomes" id="UP000235388">
    <property type="component" value="Unassembled WGS sequence"/>
</dbReference>
<dbReference type="EMBL" id="PGCJ01000137">
    <property type="protein sequence ID" value="PLW44452.1"/>
    <property type="molecule type" value="Genomic_DNA"/>
</dbReference>
<feature type="region of interest" description="Disordered" evidence="7">
    <location>
        <begin position="177"/>
        <end position="216"/>
    </location>
</feature>
<keyword evidence="3" id="KW-0498">Mitosis</keyword>
<sequence length="694" mass="77993">MTSNPNDAFWLAQVFFLTGQFFRAEKVLTTAKRINPNSSLQTTTTPHHHHHHHTDDDDDDDDDDQSHHHHSEAEKQPPPQSEHQQDASQDFSFWDDLLPPKKGSSSTRDPLSASQAHHDAHDVVDEDDDEHLQQPDTVLVRMTDYSTACRYLAAQCMIRQGKWDAALEMVGEENGFQAGLDNTNNTTSEELESFQSSEPGRRKENNEQDHTGRATMDGGIKFQSSMAYLRGLIHLHHKALDRAKLSFLHSLALDVKCYESFEALVGGNMLEPEEEWEFIQALEYHAQTPEDAEFIQALYTVRLKKVQHHAPLVHSLHVLRDQFGLADDPDAAFGLADWLYSNYRFVDCFRVTSRILKLHYHHLPTLPLHLSSMTMIGKLQPALFLLAHELVERDPGSPVSWYAAGLWYFSQKRWEESRRFFSKAALLDSRFPEAWFAFGHALAYEGEHDQAITAYSTASHNFQGSHLPLLFIGMQHTQLACPALAHDYLAAAAAICPGDPLVMHERGVVCYYQEQWLDAVRFFSNTLELVQKAQTDPVIWAPTELNLAHSYRRLGRYRESLAAAERAKALLPRSGAVLAALGMAHQGLGAPLAAIKYYHESLAVVPADPMTTSLLQLALDMETAGMGSPGPAAEDSKEKGKGQEKGEHEAGRPPAFLPRPIRQAWAADFAALDGDFERRYGPHLGPHQLLHRPT</sequence>
<evidence type="ECO:0000256" key="7">
    <source>
        <dbReference type="SAM" id="MobiDB-lite"/>
    </source>
</evidence>
<protein>
    <submittedName>
        <fullName evidence="8">Uncharacterized protein</fullName>
    </submittedName>
</protein>
<name>A0A2N5V360_9BASI</name>
<proteinExistence type="predicted"/>
<dbReference type="OrthoDB" id="10006270at2759"/>
<dbReference type="GO" id="GO:0005680">
    <property type="term" value="C:anaphase-promoting complex"/>
    <property type="evidence" value="ECO:0007669"/>
    <property type="project" value="UniProtKB-ARBA"/>
</dbReference>
<comment type="caution">
    <text evidence="8">The sequence shown here is derived from an EMBL/GenBank/DDBJ whole genome shotgun (WGS) entry which is preliminary data.</text>
</comment>
<dbReference type="GO" id="GO:0045842">
    <property type="term" value="P:positive regulation of mitotic metaphase/anaphase transition"/>
    <property type="evidence" value="ECO:0007669"/>
    <property type="project" value="TreeGrafter"/>
</dbReference>
<dbReference type="SMART" id="SM00028">
    <property type="entry name" value="TPR"/>
    <property type="match status" value="7"/>
</dbReference>
<keyword evidence="2" id="KW-0677">Repeat</keyword>
<evidence type="ECO:0000256" key="3">
    <source>
        <dbReference type="ARBA" id="ARBA00022776"/>
    </source>
</evidence>
<dbReference type="SUPFAM" id="SSF48452">
    <property type="entry name" value="TPR-like"/>
    <property type="match status" value="1"/>
</dbReference>
<dbReference type="PANTHER" id="PTHR12558">
    <property type="entry name" value="CELL DIVISION CYCLE 16,23,27"/>
    <property type="match status" value="1"/>
</dbReference>
<feature type="compositionally biased region" description="Polar residues" evidence="7">
    <location>
        <begin position="180"/>
        <end position="198"/>
    </location>
</feature>
<organism evidence="8 9">
    <name type="scientific">Puccinia coronata f. sp. avenae</name>
    <dbReference type="NCBI Taxonomy" id="200324"/>
    <lineage>
        <taxon>Eukaryota</taxon>
        <taxon>Fungi</taxon>
        <taxon>Dikarya</taxon>
        <taxon>Basidiomycota</taxon>
        <taxon>Pucciniomycotina</taxon>
        <taxon>Pucciniomycetes</taxon>
        <taxon>Pucciniales</taxon>
        <taxon>Pucciniaceae</taxon>
        <taxon>Puccinia</taxon>
    </lineage>
</organism>
<feature type="compositionally biased region" description="Polar residues" evidence="7">
    <location>
        <begin position="103"/>
        <end position="115"/>
    </location>
</feature>
<dbReference type="AlphaFoldDB" id="A0A2N5V360"/>
<feature type="compositionally biased region" description="Basic and acidic residues" evidence="7">
    <location>
        <begin position="199"/>
        <end position="212"/>
    </location>
</feature>
<keyword evidence="6" id="KW-0131">Cell cycle</keyword>
<keyword evidence="9" id="KW-1185">Reference proteome</keyword>
<evidence type="ECO:0000256" key="5">
    <source>
        <dbReference type="ARBA" id="ARBA00022803"/>
    </source>
</evidence>
<dbReference type="GO" id="GO:0031145">
    <property type="term" value="P:anaphase-promoting complex-dependent catabolic process"/>
    <property type="evidence" value="ECO:0007669"/>
    <property type="project" value="TreeGrafter"/>
</dbReference>
<evidence type="ECO:0000256" key="6">
    <source>
        <dbReference type="ARBA" id="ARBA00023306"/>
    </source>
</evidence>
<evidence type="ECO:0000313" key="8">
    <source>
        <dbReference type="EMBL" id="PLW44452.1"/>
    </source>
</evidence>
<gene>
    <name evidence="8" type="ORF">PCANC_06223</name>
</gene>
<evidence type="ECO:0000256" key="2">
    <source>
        <dbReference type="ARBA" id="ARBA00022737"/>
    </source>
</evidence>
<evidence type="ECO:0000256" key="1">
    <source>
        <dbReference type="ARBA" id="ARBA00022618"/>
    </source>
</evidence>
<dbReference type="STRING" id="200324.A0A2N5V360"/>
<feature type="region of interest" description="Disordered" evidence="7">
    <location>
        <begin position="625"/>
        <end position="658"/>
    </location>
</feature>
<dbReference type="InterPro" id="IPR011990">
    <property type="entry name" value="TPR-like_helical_dom_sf"/>
</dbReference>
<dbReference type="GO" id="GO:0016567">
    <property type="term" value="P:protein ubiquitination"/>
    <property type="evidence" value="ECO:0007669"/>
    <property type="project" value="TreeGrafter"/>
</dbReference>
<evidence type="ECO:0000256" key="4">
    <source>
        <dbReference type="ARBA" id="ARBA00022786"/>
    </source>
</evidence>
<dbReference type="GO" id="GO:0005737">
    <property type="term" value="C:cytoplasm"/>
    <property type="evidence" value="ECO:0007669"/>
    <property type="project" value="TreeGrafter"/>
</dbReference>
<reference evidence="8 9" key="1">
    <citation type="submission" date="2017-11" db="EMBL/GenBank/DDBJ databases">
        <title>De novo assembly and phasing of dikaryotic genomes from two isolates of Puccinia coronata f. sp. avenae, the causal agent of oat crown rust.</title>
        <authorList>
            <person name="Miller M.E."/>
            <person name="Zhang Y."/>
            <person name="Omidvar V."/>
            <person name="Sperschneider J."/>
            <person name="Schwessinger B."/>
            <person name="Raley C."/>
            <person name="Palmer J.M."/>
            <person name="Garnica D."/>
            <person name="Upadhyaya N."/>
            <person name="Rathjen J."/>
            <person name="Taylor J.M."/>
            <person name="Park R.F."/>
            <person name="Dodds P.N."/>
            <person name="Hirsch C.D."/>
            <person name="Kianian S.F."/>
            <person name="Figueroa M."/>
        </authorList>
    </citation>
    <scope>NUCLEOTIDE SEQUENCE [LARGE SCALE GENOMIC DNA]</scope>
    <source>
        <strain evidence="8">12NC29</strain>
    </source>
</reference>
<evidence type="ECO:0000313" key="9">
    <source>
        <dbReference type="Proteomes" id="UP000235388"/>
    </source>
</evidence>